<evidence type="ECO:0000313" key="5">
    <source>
        <dbReference type="Proteomes" id="UP000238479"/>
    </source>
</evidence>
<dbReference type="Pfam" id="PF10509">
    <property type="entry name" value="GalKase_gal_bdg"/>
    <property type="match status" value="1"/>
</dbReference>
<feature type="domain" description="Galactokinase N-terminal" evidence="3">
    <location>
        <begin position="41"/>
        <end position="85"/>
    </location>
</feature>
<organism evidence="4 5">
    <name type="scientific">Rosa chinensis</name>
    <name type="common">China rose</name>
    <dbReference type="NCBI Taxonomy" id="74649"/>
    <lineage>
        <taxon>Eukaryota</taxon>
        <taxon>Viridiplantae</taxon>
        <taxon>Streptophyta</taxon>
        <taxon>Embryophyta</taxon>
        <taxon>Tracheophyta</taxon>
        <taxon>Spermatophyta</taxon>
        <taxon>Magnoliopsida</taxon>
        <taxon>eudicotyledons</taxon>
        <taxon>Gunneridae</taxon>
        <taxon>Pentapetalae</taxon>
        <taxon>rosids</taxon>
        <taxon>fabids</taxon>
        <taxon>Rosales</taxon>
        <taxon>Rosaceae</taxon>
        <taxon>Rosoideae</taxon>
        <taxon>Rosoideae incertae sedis</taxon>
        <taxon>Rosa</taxon>
    </lineage>
</organism>
<dbReference type="PANTHER" id="PTHR10457">
    <property type="entry name" value="MEVALONATE KINASE/GALACTOKINASE"/>
    <property type="match status" value="1"/>
</dbReference>
<evidence type="ECO:0000256" key="1">
    <source>
        <dbReference type="ARBA" id="ARBA00022741"/>
    </source>
</evidence>
<dbReference type="GO" id="GO:0006012">
    <property type="term" value="P:galactose metabolic process"/>
    <property type="evidence" value="ECO:0007669"/>
    <property type="project" value="TreeGrafter"/>
</dbReference>
<protein>
    <submittedName>
        <fullName evidence="4">Putative galactokinase</fullName>
        <ecNumber evidence="4">2.7.1.6</ecNumber>
    </submittedName>
</protein>
<dbReference type="OMA" id="PIRIHFA"/>
<dbReference type="InterPro" id="IPR020568">
    <property type="entry name" value="Ribosomal_Su5_D2-typ_SF"/>
</dbReference>
<dbReference type="GO" id="GO:0005524">
    <property type="term" value="F:ATP binding"/>
    <property type="evidence" value="ECO:0007669"/>
    <property type="project" value="UniProtKB-KW"/>
</dbReference>
<dbReference type="STRING" id="74649.A0A2P6RJP4"/>
<gene>
    <name evidence="4" type="ORF">RchiOBHm_Chr2g0091411</name>
</gene>
<reference evidence="4 5" key="1">
    <citation type="journal article" date="2018" name="Nat. Genet.">
        <title>The Rosa genome provides new insights in the design of modern roses.</title>
        <authorList>
            <person name="Bendahmane M."/>
        </authorList>
    </citation>
    <scope>NUCLEOTIDE SEQUENCE [LARGE SCALE GENOMIC DNA]</scope>
    <source>
        <strain evidence="5">cv. Old Blush</strain>
    </source>
</reference>
<dbReference type="GO" id="GO:0004335">
    <property type="term" value="F:galactokinase activity"/>
    <property type="evidence" value="ECO:0007669"/>
    <property type="project" value="UniProtKB-EC"/>
</dbReference>
<dbReference type="Gene3D" id="3.30.230.10">
    <property type="match status" value="1"/>
</dbReference>
<keyword evidence="4" id="KW-0808">Transferase</keyword>
<dbReference type="SUPFAM" id="SSF54211">
    <property type="entry name" value="Ribosomal protein S5 domain 2-like"/>
    <property type="match status" value="1"/>
</dbReference>
<keyword evidence="2" id="KW-0067">ATP-binding</keyword>
<evidence type="ECO:0000256" key="2">
    <source>
        <dbReference type="ARBA" id="ARBA00022840"/>
    </source>
</evidence>
<comment type="caution">
    <text evidence="4">The sequence shown here is derived from an EMBL/GenBank/DDBJ whole genome shotgun (WGS) entry which is preliminary data.</text>
</comment>
<dbReference type="EC" id="2.7.1.6" evidence="4"/>
<dbReference type="Proteomes" id="UP000238479">
    <property type="component" value="Chromosome 2"/>
</dbReference>
<keyword evidence="5" id="KW-1185">Reference proteome</keyword>
<accession>A0A2P6RJP4</accession>
<dbReference type="PANTHER" id="PTHR10457:SF7">
    <property type="entry name" value="GALACTOKINASE-RELATED"/>
    <property type="match status" value="1"/>
</dbReference>
<name>A0A2P6RJP4_ROSCH</name>
<dbReference type="AlphaFoldDB" id="A0A2P6RJP4"/>
<proteinExistence type="predicted"/>
<sequence>MAQMMSHEELPIRIHFAIDEVYDDPSQLEEAQLRLHHLKTKFHKVFGHLPQVCARSPGRVNFIGEHTDYDGFSVLPMAIRQDIYYCGD</sequence>
<dbReference type="InterPro" id="IPR019539">
    <property type="entry name" value="GalKase_N"/>
</dbReference>
<dbReference type="GO" id="GO:0005829">
    <property type="term" value="C:cytosol"/>
    <property type="evidence" value="ECO:0007669"/>
    <property type="project" value="TreeGrafter"/>
</dbReference>
<dbReference type="EMBL" id="PDCK01000040">
    <property type="protein sequence ID" value="PRQ46659.1"/>
    <property type="molecule type" value="Genomic_DNA"/>
</dbReference>
<dbReference type="Gramene" id="PRQ46659">
    <property type="protein sequence ID" value="PRQ46659"/>
    <property type="gene ID" value="RchiOBHm_Chr2g0091411"/>
</dbReference>
<evidence type="ECO:0000259" key="3">
    <source>
        <dbReference type="Pfam" id="PF10509"/>
    </source>
</evidence>
<keyword evidence="1" id="KW-0547">Nucleotide-binding</keyword>
<dbReference type="InterPro" id="IPR014721">
    <property type="entry name" value="Ribsml_uS5_D2-typ_fold_subgr"/>
</dbReference>
<keyword evidence="4" id="KW-0418">Kinase</keyword>
<evidence type="ECO:0000313" key="4">
    <source>
        <dbReference type="EMBL" id="PRQ46659.1"/>
    </source>
</evidence>